<dbReference type="EMBL" id="VIWO01000009">
    <property type="protein sequence ID" value="TWF35251.1"/>
    <property type="molecule type" value="Genomic_DNA"/>
</dbReference>
<dbReference type="RefSeq" id="WP_222429178.1">
    <property type="nucleotide sequence ID" value="NZ_VIWO01000009.1"/>
</dbReference>
<organism evidence="2 3">
    <name type="scientific">Chitinophaga polysaccharea</name>
    <dbReference type="NCBI Taxonomy" id="1293035"/>
    <lineage>
        <taxon>Bacteria</taxon>
        <taxon>Pseudomonadati</taxon>
        <taxon>Bacteroidota</taxon>
        <taxon>Chitinophagia</taxon>
        <taxon>Chitinophagales</taxon>
        <taxon>Chitinophagaceae</taxon>
        <taxon>Chitinophaga</taxon>
    </lineage>
</organism>
<evidence type="ECO:0000259" key="1">
    <source>
        <dbReference type="Pfam" id="PF22677"/>
    </source>
</evidence>
<comment type="caution">
    <text evidence="2">The sequence shown here is derived from an EMBL/GenBank/DDBJ whole genome shotgun (WGS) entry which is preliminary data.</text>
</comment>
<dbReference type="PANTHER" id="PTHR36503:SF2">
    <property type="entry name" value="BLR2408 PROTEIN"/>
    <property type="match status" value="1"/>
</dbReference>
<protein>
    <recommendedName>
        <fullName evidence="1">Glyoxalase/Bleomycin resistance-like N-terminal domain-containing protein</fullName>
    </recommendedName>
</protein>
<sequence length="63" mass="7293">MATKIFINLPVKDLERSKAFFIGLGYSFNPQFTDDKAACMVVSEHIYVMMLIESYFKTFTKKS</sequence>
<reference evidence="2 3" key="1">
    <citation type="submission" date="2019-06" db="EMBL/GenBank/DDBJ databases">
        <title>Sorghum-associated microbial communities from plants grown in Nebraska, USA.</title>
        <authorList>
            <person name="Schachtman D."/>
        </authorList>
    </citation>
    <scope>NUCLEOTIDE SEQUENCE [LARGE SCALE GENOMIC DNA]</scope>
    <source>
        <strain evidence="2 3">1209</strain>
    </source>
</reference>
<keyword evidence="3" id="KW-1185">Reference proteome</keyword>
<evidence type="ECO:0000313" key="3">
    <source>
        <dbReference type="Proteomes" id="UP000320811"/>
    </source>
</evidence>
<dbReference type="PANTHER" id="PTHR36503">
    <property type="entry name" value="BLR2520 PROTEIN"/>
    <property type="match status" value="1"/>
</dbReference>
<feature type="domain" description="Glyoxalase/Bleomycin resistance-like N-terminal" evidence="1">
    <location>
        <begin position="6"/>
        <end position="43"/>
    </location>
</feature>
<gene>
    <name evidence="2" type="ORF">FHW36_10937</name>
</gene>
<dbReference type="Gene3D" id="3.10.180.10">
    <property type="entry name" value="2,3-Dihydroxybiphenyl 1,2-Dioxygenase, domain 1"/>
    <property type="match status" value="1"/>
</dbReference>
<accession>A0A561PAT7</accession>
<dbReference type="SUPFAM" id="SSF54593">
    <property type="entry name" value="Glyoxalase/Bleomycin resistance protein/Dihydroxybiphenyl dioxygenase"/>
    <property type="match status" value="1"/>
</dbReference>
<dbReference type="InterPro" id="IPR029068">
    <property type="entry name" value="Glyas_Bleomycin-R_OHBP_Dase"/>
</dbReference>
<dbReference type="Pfam" id="PF22677">
    <property type="entry name" value="Ble-like_N"/>
    <property type="match status" value="1"/>
</dbReference>
<proteinExistence type="predicted"/>
<dbReference type="Proteomes" id="UP000320811">
    <property type="component" value="Unassembled WGS sequence"/>
</dbReference>
<dbReference type="InterPro" id="IPR053863">
    <property type="entry name" value="Glyoxy/Ble-like_N"/>
</dbReference>
<dbReference type="AlphaFoldDB" id="A0A561PAT7"/>
<evidence type="ECO:0000313" key="2">
    <source>
        <dbReference type="EMBL" id="TWF35251.1"/>
    </source>
</evidence>
<name>A0A561PAT7_9BACT</name>